<evidence type="ECO:0000313" key="2">
    <source>
        <dbReference type="Proteomes" id="UP001203036"/>
    </source>
</evidence>
<accession>A0ACC6A263</accession>
<gene>
    <name evidence="1" type="ORF">M8744_16055</name>
</gene>
<dbReference type="Proteomes" id="UP001203036">
    <property type="component" value="Unassembled WGS sequence"/>
</dbReference>
<organism evidence="1 2">
    <name type="scientific">Lutimaribacter degradans</name>
    <dbReference type="NCBI Taxonomy" id="2945989"/>
    <lineage>
        <taxon>Bacteria</taxon>
        <taxon>Pseudomonadati</taxon>
        <taxon>Pseudomonadota</taxon>
        <taxon>Alphaproteobacteria</taxon>
        <taxon>Rhodobacterales</taxon>
        <taxon>Roseobacteraceae</taxon>
        <taxon>Lutimaribacter</taxon>
    </lineage>
</organism>
<protein>
    <submittedName>
        <fullName evidence="1">Uncharacterized protein</fullName>
    </submittedName>
</protein>
<name>A0ACC6A263_9RHOB</name>
<dbReference type="EMBL" id="JAMQGO010000015">
    <property type="protein sequence ID" value="MCM2563669.1"/>
    <property type="molecule type" value="Genomic_DNA"/>
</dbReference>
<reference evidence="1" key="1">
    <citation type="submission" date="2022-06" db="EMBL/GenBank/DDBJ databases">
        <title>Lutimaribacter sp. EGI FJ00013, a novel bacterium isolated from a salt lake sediment enrichment.</title>
        <authorList>
            <person name="Gao L."/>
            <person name="Fang B.-Z."/>
            <person name="Li W.-J."/>
        </authorList>
    </citation>
    <scope>NUCLEOTIDE SEQUENCE</scope>
    <source>
        <strain evidence="1">EGI FJ00013</strain>
    </source>
</reference>
<sequence length="71" mass="7770">MEGRAMGRLFGELVATLSSPDVVGEIIWQAANETGDRLRLRTGQDAHPILEDRKIREDATFTGGLKNLMGS</sequence>
<evidence type="ECO:0000313" key="1">
    <source>
        <dbReference type="EMBL" id="MCM2563669.1"/>
    </source>
</evidence>
<proteinExistence type="predicted"/>
<keyword evidence="2" id="KW-1185">Reference proteome</keyword>
<comment type="caution">
    <text evidence="1">The sequence shown here is derived from an EMBL/GenBank/DDBJ whole genome shotgun (WGS) entry which is preliminary data.</text>
</comment>